<evidence type="ECO:0000313" key="5">
    <source>
        <dbReference type="Proteomes" id="UP000186883"/>
    </source>
</evidence>
<organism evidence="2 4">
    <name type="scientific">Amycolatopsis regifaucium</name>
    <dbReference type="NCBI Taxonomy" id="546365"/>
    <lineage>
        <taxon>Bacteria</taxon>
        <taxon>Bacillati</taxon>
        <taxon>Actinomycetota</taxon>
        <taxon>Actinomycetes</taxon>
        <taxon>Pseudonocardiales</taxon>
        <taxon>Pseudonocardiaceae</taxon>
        <taxon>Amycolatopsis</taxon>
    </lineage>
</organism>
<keyword evidence="5" id="KW-1185">Reference proteome</keyword>
<protein>
    <recommendedName>
        <fullName evidence="6">Capsular polysaccharide biosynthesis protein</fullName>
    </recommendedName>
</protein>
<name>A0A154M902_9PSEU</name>
<evidence type="ECO:0008006" key="6">
    <source>
        <dbReference type="Google" id="ProtNLM"/>
    </source>
</evidence>
<evidence type="ECO:0000313" key="3">
    <source>
        <dbReference type="EMBL" id="OKA04776.1"/>
    </source>
</evidence>
<evidence type="ECO:0000313" key="4">
    <source>
        <dbReference type="Proteomes" id="UP000076321"/>
    </source>
</evidence>
<keyword evidence="1" id="KW-0812">Transmembrane</keyword>
<proteinExistence type="predicted"/>
<keyword evidence="1" id="KW-0472">Membrane</keyword>
<sequence length="294" mass="29601">MNPWSRIPRTAALSGAVALVIGLLVLTVGLTRDEQYLGRVSLLAEPSAQADGATAQYGEVVSLALPALVELARSPSVLRAAAPGSGFSPEELGPRVSVELVPASGLARLSVRSASTEQAEATASALGKAMIDANLLAPAGRLRLLDPRPDVITLAPDVPLVAGLALVAAVAAGLATVAIRRLKPGGLRGEAGPVRRSLAAAGIRRPVAVLHGADPEAADRLAVLGLAAGRGLRVVPVAPEFSEAAVKLAAALPVDLTGTGTSVVVVTGPRRYDELTAIAGVLPADAVLMAVVVT</sequence>
<feature type="transmembrane region" description="Helical" evidence="1">
    <location>
        <begin position="158"/>
        <end position="179"/>
    </location>
</feature>
<dbReference type="EMBL" id="LQCI01000035">
    <property type="protein sequence ID" value="KZB81052.1"/>
    <property type="molecule type" value="Genomic_DNA"/>
</dbReference>
<reference evidence="3 5" key="2">
    <citation type="submission" date="2016-11" db="EMBL/GenBank/DDBJ databases">
        <title>Genome sequencing of Amycolatopsis regifaucium.</title>
        <authorList>
            <person name="Mayilraj S."/>
            <person name="Kaur N."/>
        </authorList>
    </citation>
    <scope>NUCLEOTIDE SEQUENCE [LARGE SCALE GENOMIC DNA]</scope>
    <source>
        <strain evidence="3 5">GY080</strain>
    </source>
</reference>
<keyword evidence="1" id="KW-1133">Transmembrane helix</keyword>
<accession>A0A154M902</accession>
<dbReference type="Proteomes" id="UP000186883">
    <property type="component" value="Unassembled WGS sequence"/>
</dbReference>
<feature type="transmembrane region" description="Helical" evidence="1">
    <location>
        <begin position="12"/>
        <end position="31"/>
    </location>
</feature>
<evidence type="ECO:0000313" key="2">
    <source>
        <dbReference type="EMBL" id="KZB81052.1"/>
    </source>
</evidence>
<reference evidence="2 4" key="1">
    <citation type="submission" date="2015-12" db="EMBL/GenBank/DDBJ databases">
        <title>Amycolatopsis regifaucium genome sequencing and assembly.</title>
        <authorList>
            <person name="Mayilraj S."/>
        </authorList>
    </citation>
    <scope>NUCLEOTIDE SEQUENCE [LARGE SCALE GENOMIC DNA]</scope>
    <source>
        <strain evidence="2 4">GY080</strain>
    </source>
</reference>
<dbReference type="AlphaFoldDB" id="A0A154M902"/>
<evidence type="ECO:0000256" key="1">
    <source>
        <dbReference type="SAM" id="Phobius"/>
    </source>
</evidence>
<gene>
    <name evidence="3" type="ORF">ATP06_0229560</name>
    <name evidence="2" type="ORF">AVL48_37640</name>
</gene>
<dbReference type="EMBL" id="LOBU02000020">
    <property type="protein sequence ID" value="OKA04776.1"/>
    <property type="molecule type" value="Genomic_DNA"/>
</dbReference>
<dbReference type="OrthoDB" id="3689922at2"/>
<comment type="caution">
    <text evidence="2">The sequence shown here is derived from an EMBL/GenBank/DDBJ whole genome shotgun (WGS) entry which is preliminary data.</text>
</comment>
<dbReference type="Proteomes" id="UP000076321">
    <property type="component" value="Unassembled WGS sequence"/>
</dbReference>